<gene>
    <name evidence="2" type="ORF">SEV965_LOCUS36742</name>
</gene>
<dbReference type="AlphaFoldDB" id="A0A815U2M6"/>
<protein>
    <submittedName>
        <fullName evidence="2">Uncharacterized protein</fullName>
    </submittedName>
</protein>
<evidence type="ECO:0000313" key="3">
    <source>
        <dbReference type="Proteomes" id="UP000663889"/>
    </source>
</evidence>
<dbReference type="Proteomes" id="UP000663889">
    <property type="component" value="Unassembled WGS sequence"/>
</dbReference>
<feature type="compositionally biased region" description="Basic and acidic residues" evidence="1">
    <location>
        <begin position="286"/>
        <end position="355"/>
    </location>
</feature>
<dbReference type="EMBL" id="CAJNOU010006915">
    <property type="protein sequence ID" value="CAF1515084.1"/>
    <property type="molecule type" value="Genomic_DNA"/>
</dbReference>
<evidence type="ECO:0000256" key="1">
    <source>
        <dbReference type="SAM" id="MobiDB-lite"/>
    </source>
</evidence>
<name>A0A815U2M6_9BILA</name>
<dbReference type="SUPFAM" id="SSF57997">
    <property type="entry name" value="Tropomyosin"/>
    <property type="match status" value="1"/>
</dbReference>
<proteinExistence type="predicted"/>
<comment type="caution">
    <text evidence="2">The sequence shown here is derived from an EMBL/GenBank/DDBJ whole genome shotgun (WGS) entry which is preliminary data.</text>
</comment>
<feature type="region of interest" description="Disordered" evidence="1">
    <location>
        <begin position="280"/>
        <end position="440"/>
    </location>
</feature>
<dbReference type="PANTHER" id="PTHR36493">
    <property type="entry name" value="NEUROBLAST DIFFERENTIATION-ASSOCIATED PROTEIN AHNAK-LIKE PROTEIN"/>
    <property type="match status" value="1"/>
</dbReference>
<evidence type="ECO:0000313" key="2">
    <source>
        <dbReference type="EMBL" id="CAF1515084.1"/>
    </source>
</evidence>
<accession>A0A815U2M6</accession>
<sequence>MFIDKSITVKELATELDPMYSTLSTSKGNKMIHYEIYDCFAETYFIRPVTLYWTFQQVTKINILDSFQALLPSSRANNNSTNTNINQQIIKNINDDIELISDDDEITANQCIKITINNDMLYEELSNDDNELNKALTSNNNESLYEAISDDDNQPNPALPPNDNDLRVNNHDMKRQLHSRIRSAEARKRRNRKRNLYFRMQRYRYFITGPFYYRFTMKLVRHILTEYNIYYTHVKPVDDLLLIGVKDKIIEQNERRLLGVIFDRRHYYLFRRQVGRKFPSAGRKFPSTDRKFPSTDRKFSSTDRKFSSTDRKFPSTDRKFPSTDRKFPSTDRKFPSTDRKFPSTDRKFPSTDRKFPSAGRKFPSAGRKFPSTGRKFPSTDRKFPSTDRKFPSTGQKFPSTCRKFPSTDRKFPSTGRKFPSTGRRFPSTGRKFPSIHGELP</sequence>
<organism evidence="2 3">
    <name type="scientific">Rotaria sordida</name>
    <dbReference type="NCBI Taxonomy" id="392033"/>
    <lineage>
        <taxon>Eukaryota</taxon>
        <taxon>Metazoa</taxon>
        <taxon>Spiralia</taxon>
        <taxon>Gnathifera</taxon>
        <taxon>Rotifera</taxon>
        <taxon>Eurotatoria</taxon>
        <taxon>Bdelloidea</taxon>
        <taxon>Philodinida</taxon>
        <taxon>Philodinidae</taxon>
        <taxon>Rotaria</taxon>
    </lineage>
</organism>
<dbReference type="PANTHER" id="PTHR36493:SF3">
    <property type="entry name" value="CHITIN-BINDING TYPE-4 DOMAIN-CONTAINING PROTEIN"/>
    <property type="match status" value="1"/>
</dbReference>
<feature type="compositionally biased region" description="Basic and acidic residues" evidence="1">
    <location>
        <begin position="377"/>
        <end position="390"/>
    </location>
</feature>
<reference evidence="2" key="1">
    <citation type="submission" date="2021-02" db="EMBL/GenBank/DDBJ databases">
        <authorList>
            <person name="Nowell W R."/>
        </authorList>
    </citation>
    <scope>NUCLEOTIDE SEQUENCE</scope>
</reference>
<feature type="region of interest" description="Disordered" evidence="1">
    <location>
        <begin position="146"/>
        <end position="170"/>
    </location>
</feature>